<dbReference type="EMBL" id="BOOJ01000110">
    <property type="protein sequence ID" value="GIH97894.1"/>
    <property type="molecule type" value="Genomic_DNA"/>
</dbReference>
<reference evidence="3 4" key="1">
    <citation type="submission" date="2021-01" db="EMBL/GenBank/DDBJ databases">
        <title>Whole genome shotgun sequence of Planobispora siamensis NBRC 107568.</title>
        <authorList>
            <person name="Komaki H."/>
            <person name="Tamura T."/>
        </authorList>
    </citation>
    <scope>NUCLEOTIDE SEQUENCE [LARGE SCALE GENOMIC DNA]</scope>
    <source>
        <strain evidence="3 4">NBRC 107568</strain>
    </source>
</reference>
<feature type="compositionally biased region" description="Polar residues" evidence="1">
    <location>
        <begin position="36"/>
        <end position="59"/>
    </location>
</feature>
<feature type="signal peptide" evidence="2">
    <location>
        <begin position="1"/>
        <end position="27"/>
    </location>
</feature>
<evidence type="ECO:0000313" key="3">
    <source>
        <dbReference type="EMBL" id="GIH97894.1"/>
    </source>
</evidence>
<dbReference type="Proteomes" id="UP000619788">
    <property type="component" value="Unassembled WGS sequence"/>
</dbReference>
<keyword evidence="4" id="KW-1185">Reference proteome</keyword>
<sequence length="180" mass="18553">MRRYVIRSVLSAWVAAAVLLSATAALAEDRLAGPATSGTSRMTEAGTSANGLESGQTSGLAGTPIVDQVTAYPTAVHPGQKISVMAQVILASTSVQPEVQVVFGGQSTRMGYSGGSGRQQYYRAVFAAPHTDEEKTAAAVITVRVPGGPVVEARTDPITLSPGAAAPPRSKVPRQFRSST</sequence>
<feature type="chain" id="PRO_5035233420" evidence="2">
    <location>
        <begin position="28"/>
        <end position="180"/>
    </location>
</feature>
<comment type="caution">
    <text evidence="3">The sequence shown here is derived from an EMBL/GenBank/DDBJ whole genome shotgun (WGS) entry which is preliminary data.</text>
</comment>
<evidence type="ECO:0000256" key="1">
    <source>
        <dbReference type="SAM" id="MobiDB-lite"/>
    </source>
</evidence>
<gene>
    <name evidence="3" type="ORF">Psi01_85240</name>
</gene>
<organism evidence="3 4">
    <name type="scientific">Planobispora siamensis</name>
    <dbReference type="NCBI Taxonomy" id="936338"/>
    <lineage>
        <taxon>Bacteria</taxon>
        <taxon>Bacillati</taxon>
        <taxon>Actinomycetota</taxon>
        <taxon>Actinomycetes</taxon>
        <taxon>Streptosporangiales</taxon>
        <taxon>Streptosporangiaceae</taxon>
        <taxon>Planobispora</taxon>
    </lineage>
</organism>
<feature type="region of interest" description="Disordered" evidence="1">
    <location>
        <begin position="155"/>
        <end position="180"/>
    </location>
</feature>
<feature type="region of interest" description="Disordered" evidence="1">
    <location>
        <begin position="33"/>
        <end position="59"/>
    </location>
</feature>
<evidence type="ECO:0000256" key="2">
    <source>
        <dbReference type="SAM" id="SignalP"/>
    </source>
</evidence>
<keyword evidence="2" id="KW-0732">Signal</keyword>
<evidence type="ECO:0000313" key="4">
    <source>
        <dbReference type="Proteomes" id="UP000619788"/>
    </source>
</evidence>
<dbReference type="AlphaFoldDB" id="A0A8J3WP13"/>
<proteinExistence type="predicted"/>
<protein>
    <submittedName>
        <fullName evidence="3">Uncharacterized protein</fullName>
    </submittedName>
</protein>
<name>A0A8J3WP13_9ACTN</name>
<accession>A0A8J3WP13</accession>